<keyword evidence="4 13" id="KW-0812">Transmembrane</keyword>
<evidence type="ECO:0000256" key="12">
    <source>
        <dbReference type="ARBA" id="ARBA00049360"/>
    </source>
</evidence>
<evidence type="ECO:0000256" key="13">
    <source>
        <dbReference type="RuleBase" id="RU362082"/>
    </source>
</evidence>
<feature type="region of interest" description="Disordered" evidence="14">
    <location>
        <begin position="1"/>
        <end position="30"/>
    </location>
</feature>
<keyword evidence="9 13" id="KW-1278">Translocase</keyword>
<comment type="catalytic activity">
    <reaction evidence="12 13">
        <text>ATP + H2O = ADP + phosphate + H(+)</text>
        <dbReference type="Rhea" id="RHEA:13065"/>
        <dbReference type="ChEBI" id="CHEBI:15377"/>
        <dbReference type="ChEBI" id="CHEBI:15378"/>
        <dbReference type="ChEBI" id="CHEBI:30616"/>
        <dbReference type="ChEBI" id="CHEBI:43474"/>
        <dbReference type="ChEBI" id="CHEBI:456216"/>
    </reaction>
</comment>
<feature type="domain" description="P5B-type ATPase N-terminal" evidence="16">
    <location>
        <begin position="39"/>
        <end position="173"/>
    </location>
</feature>
<evidence type="ECO:0000256" key="10">
    <source>
        <dbReference type="ARBA" id="ARBA00022989"/>
    </source>
</evidence>
<evidence type="ECO:0000256" key="2">
    <source>
        <dbReference type="ARBA" id="ARBA00006000"/>
    </source>
</evidence>
<protein>
    <recommendedName>
        <fullName evidence="13">Cation-transporting ATPase</fullName>
        <ecNumber evidence="13">7.2.2.-</ecNumber>
    </recommendedName>
</protein>
<dbReference type="Gene3D" id="2.70.150.10">
    <property type="entry name" value="Calcium-transporting ATPase, cytoplasmic transduction domain A"/>
    <property type="match status" value="1"/>
</dbReference>
<keyword evidence="10 13" id="KW-1133">Transmembrane helix</keyword>
<evidence type="ECO:0000256" key="1">
    <source>
        <dbReference type="ARBA" id="ARBA00004141"/>
    </source>
</evidence>
<dbReference type="EC" id="7.2.2.-" evidence="13"/>
<dbReference type="PRINTS" id="PR00119">
    <property type="entry name" value="CATATPASE"/>
</dbReference>
<comment type="similarity">
    <text evidence="2 13">Belongs to the cation transport ATPase (P-type) (TC 3.A.3) family. Type V subfamily.</text>
</comment>
<dbReference type="PANTHER" id="PTHR45630:SF8">
    <property type="entry name" value="CATION-TRANSPORTING ATPASE"/>
    <property type="match status" value="1"/>
</dbReference>
<evidence type="ECO:0000313" key="18">
    <source>
        <dbReference type="Proteomes" id="UP000823941"/>
    </source>
</evidence>
<feature type="transmembrane region" description="Helical" evidence="13">
    <location>
        <begin position="427"/>
        <end position="448"/>
    </location>
</feature>
<name>A0ABQ7PZ99_PLUXY</name>
<dbReference type="SUPFAM" id="SSF81660">
    <property type="entry name" value="Metal cation-transporting ATPase, ATP-binding domain N"/>
    <property type="match status" value="1"/>
</dbReference>
<dbReference type="Pfam" id="PF12409">
    <property type="entry name" value="P5-ATPase"/>
    <property type="match status" value="1"/>
</dbReference>
<keyword evidence="18" id="KW-1185">Reference proteome</keyword>
<dbReference type="InterPro" id="IPR008250">
    <property type="entry name" value="ATPase_P-typ_transduc_dom_A_sf"/>
</dbReference>
<dbReference type="InterPro" id="IPR018303">
    <property type="entry name" value="ATPase_P-typ_P_site"/>
</dbReference>
<organism evidence="17 18">
    <name type="scientific">Plutella xylostella</name>
    <name type="common">Diamondback moth</name>
    <name type="synonym">Plutella maculipennis</name>
    <dbReference type="NCBI Taxonomy" id="51655"/>
    <lineage>
        <taxon>Eukaryota</taxon>
        <taxon>Metazoa</taxon>
        <taxon>Ecdysozoa</taxon>
        <taxon>Arthropoda</taxon>
        <taxon>Hexapoda</taxon>
        <taxon>Insecta</taxon>
        <taxon>Pterygota</taxon>
        <taxon>Neoptera</taxon>
        <taxon>Endopterygota</taxon>
        <taxon>Lepidoptera</taxon>
        <taxon>Glossata</taxon>
        <taxon>Ditrysia</taxon>
        <taxon>Yponomeutoidea</taxon>
        <taxon>Plutellidae</taxon>
        <taxon>Plutella</taxon>
    </lineage>
</organism>
<evidence type="ECO:0000256" key="4">
    <source>
        <dbReference type="ARBA" id="ARBA00022692"/>
    </source>
</evidence>
<feature type="transmembrane region" description="Helical" evidence="13">
    <location>
        <begin position="257"/>
        <end position="277"/>
    </location>
</feature>
<dbReference type="InterPro" id="IPR023298">
    <property type="entry name" value="ATPase_P-typ_TM_dom_sf"/>
</dbReference>
<sequence>MMSSDDDTEPLIHEAGPSTSEDLVSDSTVGPIHTEPELEEVVYGYRRSGWRKALVYSISTLLAGLPFLVFHWCPTWLLYATALRCPFHVADLILVVETYQKKCKSHYIHKIYNKNIGETRGQSNAGFQGEGDHTQEKPPILEDRLTPIHLEDGTKLHVSHYRYFVHKKCVFVWTAGAAGARGAAWGRLAGIERGATCASLHRAATELLDHDAMLHVYGSNTISVPVDSVLTLTLREIFNPFYIFQACTIALWLAEPYYYYCVAVVLMSTFGVTTSVIQTRRNQQNLRATVESQDTVEVLINGTAVTVPSDQLSPGDVLLLPAHGGRLHCDAALLSGTALLNESMLTGESVPVSKTALPRTNVPFDEKQHAAHTLYCGTHVIQTRYLNEPVKALVIRTGYHTSKGQLVRSILYPIPADFKFDRDSYKFILILTAIAILGLAYTVALKAYRSISPGDITLKALDIITIVVPPALPAAMTVGRLYAVSRLKRARVACLNTRAVNVSGSLDCMCFDKTGTLTEDGLAMWGCVPVSHATLPPCLSAPVRDPRALNDLHELKMGMASCHSLTKVEGELSGDPLDLEMFKATGWLLEEPDVPETANYDMLTPTVVRPSRNTNINVDDYHLPLEVGIILQNQFVSSLARASVATRTAGEDVVRVYCKGAPDTLHQYCRPETVPANLNSILSQYAEKGYRVIALASRVMEVTYKQLMKMTREEVSKSRILP</sequence>
<keyword evidence="11 13" id="KW-0472">Membrane</keyword>
<dbReference type="Proteomes" id="UP000823941">
    <property type="component" value="Chromosome 27"/>
</dbReference>
<keyword evidence="7 13" id="KW-0067">ATP-binding</keyword>
<keyword evidence="3" id="KW-0597">Phosphoprotein</keyword>
<dbReference type="Gene3D" id="1.20.1110.10">
    <property type="entry name" value="Calcium-transporting ATPase, transmembrane domain"/>
    <property type="match status" value="1"/>
</dbReference>
<dbReference type="InterPro" id="IPR047819">
    <property type="entry name" value="P5A-ATPase_N"/>
</dbReference>
<dbReference type="InterPro" id="IPR059000">
    <property type="entry name" value="ATPase_P-type_domA"/>
</dbReference>
<dbReference type="Pfam" id="PF00122">
    <property type="entry name" value="E1-E2_ATPase"/>
    <property type="match status" value="1"/>
</dbReference>
<comment type="caution">
    <text evidence="17">The sequence shown here is derived from an EMBL/GenBank/DDBJ whole genome shotgun (WGS) entry which is preliminary data.</text>
</comment>
<dbReference type="SUPFAM" id="SSF81653">
    <property type="entry name" value="Calcium ATPase, transduction domain A"/>
    <property type="match status" value="1"/>
</dbReference>
<comment type="caution">
    <text evidence="13">Lacks conserved residue(s) required for the propagation of feature annotation.</text>
</comment>
<keyword evidence="5 13" id="KW-0479">Metal-binding</keyword>
<dbReference type="InterPro" id="IPR023299">
    <property type="entry name" value="ATPase_P-typ_cyto_dom_N"/>
</dbReference>
<keyword evidence="6 13" id="KW-0547">Nucleotide-binding</keyword>
<evidence type="ECO:0000256" key="3">
    <source>
        <dbReference type="ARBA" id="ARBA00022553"/>
    </source>
</evidence>
<evidence type="ECO:0000256" key="8">
    <source>
        <dbReference type="ARBA" id="ARBA00022842"/>
    </source>
</evidence>
<feature type="domain" description="P-type ATPase A" evidence="15">
    <location>
        <begin position="292"/>
        <end position="410"/>
    </location>
</feature>
<proteinExistence type="inferred from homology"/>
<dbReference type="Gene3D" id="3.40.1110.10">
    <property type="entry name" value="Calcium-transporting ATPase, cytoplasmic domain N"/>
    <property type="match status" value="1"/>
</dbReference>
<reference evidence="17 18" key="1">
    <citation type="submission" date="2021-06" db="EMBL/GenBank/DDBJ databases">
        <title>A haploid diamondback moth (Plutella xylostella L.) genome assembly resolves 31 chromosomes and identifies a diamide resistance mutation.</title>
        <authorList>
            <person name="Ward C.M."/>
            <person name="Perry K.D."/>
            <person name="Baker G."/>
            <person name="Powis K."/>
            <person name="Heckel D.G."/>
            <person name="Baxter S.W."/>
        </authorList>
    </citation>
    <scope>NUCLEOTIDE SEQUENCE [LARGE SCALE GENOMIC DNA]</scope>
    <source>
        <strain evidence="17 18">LV</strain>
        <tissue evidence="17">Single pupa</tissue>
    </source>
</reference>
<feature type="transmembrane region" description="Helical" evidence="13">
    <location>
        <begin position="53"/>
        <end position="79"/>
    </location>
</feature>
<accession>A0ABQ7PZ99</accession>
<dbReference type="PANTHER" id="PTHR45630">
    <property type="entry name" value="CATION-TRANSPORTING ATPASE-RELATED"/>
    <property type="match status" value="1"/>
</dbReference>
<evidence type="ECO:0000259" key="16">
    <source>
        <dbReference type="Pfam" id="PF12409"/>
    </source>
</evidence>
<evidence type="ECO:0000256" key="11">
    <source>
        <dbReference type="ARBA" id="ARBA00023136"/>
    </source>
</evidence>
<evidence type="ECO:0000256" key="7">
    <source>
        <dbReference type="ARBA" id="ARBA00022840"/>
    </source>
</evidence>
<keyword evidence="8 13" id="KW-0460">Magnesium</keyword>
<evidence type="ECO:0000259" key="15">
    <source>
        <dbReference type="Pfam" id="PF00122"/>
    </source>
</evidence>
<dbReference type="PROSITE" id="PS00154">
    <property type="entry name" value="ATPASE_E1_E2"/>
    <property type="match status" value="1"/>
</dbReference>
<evidence type="ECO:0000313" key="17">
    <source>
        <dbReference type="EMBL" id="KAG7296978.1"/>
    </source>
</evidence>
<evidence type="ECO:0000256" key="9">
    <source>
        <dbReference type="ARBA" id="ARBA00022967"/>
    </source>
</evidence>
<feature type="compositionally biased region" description="Polar residues" evidence="14">
    <location>
        <begin position="17"/>
        <end position="28"/>
    </location>
</feature>
<dbReference type="InterPro" id="IPR001757">
    <property type="entry name" value="P_typ_ATPase"/>
</dbReference>
<evidence type="ECO:0000256" key="6">
    <source>
        <dbReference type="ARBA" id="ARBA00022741"/>
    </source>
</evidence>
<evidence type="ECO:0000256" key="14">
    <source>
        <dbReference type="SAM" id="MobiDB-lite"/>
    </source>
</evidence>
<dbReference type="EMBL" id="JAHIBW010000027">
    <property type="protein sequence ID" value="KAG7296978.1"/>
    <property type="molecule type" value="Genomic_DNA"/>
</dbReference>
<dbReference type="InterPro" id="IPR006544">
    <property type="entry name" value="P-type_TPase_V"/>
</dbReference>
<feature type="transmembrane region" description="Helical" evidence="13">
    <location>
        <begin position="460"/>
        <end position="483"/>
    </location>
</feature>
<evidence type="ECO:0000256" key="5">
    <source>
        <dbReference type="ARBA" id="ARBA00022723"/>
    </source>
</evidence>
<gene>
    <name evidence="17" type="ORF">JYU34_019897</name>
</gene>
<comment type="subcellular location">
    <subcellularLocation>
        <location evidence="1 13">Membrane</location>
        <topology evidence="1 13">Multi-pass membrane protein</topology>
    </subcellularLocation>
</comment>
<dbReference type="SUPFAM" id="SSF81665">
    <property type="entry name" value="Calcium ATPase, transmembrane domain M"/>
    <property type="match status" value="1"/>
</dbReference>
<dbReference type="NCBIfam" id="TIGR01494">
    <property type="entry name" value="ATPase_P-type"/>
    <property type="match status" value="1"/>
</dbReference>